<evidence type="ECO:0000256" key="1">
    <source>
        <dbReference type="SAM" id="SignalP"/>
    </source>
</evidence>
<dbReference type="Gene3D" id="3.40.50.2300">
    <property type="match status" value="2"/>
</dbReference>
<evidence type="ECO:0008006" key="4">
    <source>
        <dbReference type="Google" id="ProtNLM"/>
    </source>
</evidence>
<dbReference type="EMBL" id="BDGG01000006">
    <property type="protein sequence ID" value="GAV01067.1"/>
    <property type="molecule type" value="Genomic_DNA"/>
</dbReference>
<dbReference type="InterPro" id="IPR028082">
    <property type="entry name" value="Peripla_BP_I"/>
</dbReference>
<feature type="chain" id="PRO_5012000578" description="Receptor ligand binding region domain-containing protein" evidence="1">
    <location>
        <begin position="16"/>
        <end position="242"/>
    </location>
</feature>
<organism evidence="2 3">
    <name type="scientific">Ramazzottius varieornatus</name>
    <name type="common">Water bear</name>
    <name type="synonym">Tardigrade</name>
    <dbReference type="NCBI Taxonomy" id="947166"/>
    <lineage>
        <taxon>Eukaryota</taxon>
        <taxon>Metazoa</taxon>
        <taxon>Ecdysozoa</taxon>
        <taxon>Tardigrada</taxon>
        <taxon>Eutardigrada</taxon>
        <taxon>Parachela</taxon>
        <taxon>Hypsibioidea</taxon>
        <taxon>Ramazzottiidae</taxon>
        <taxon>Ramazzottius</taxon>
    </lineage>
</organism>
<keyword evidence="1" id="KW-0732">Signal</keyword>
<evidence type="ECO:0000313" key="2">
    <source>
        <dbReference type="EMBL" id="GAV01067.1"/>
    </source>
</evidence>
<dbReference type="OrthoDB" id="10639094at2759"/>
<name>A0A1D1VHD3_RAMVA</name>
<comment type="caution">
    <text evidence="2">The sequence shown here is derived from an EMBL/GenBank/DDBJ whole genome shotgun (WGS) entry which is preliminary data.</text>
</comment>
<dbReference type="SUPFAM" id="SSF53822">
    <property type="entry name" value="Periplasmic binding protein-like I"/>
    <property type="match status" value="1"/>
</dbReference>
<keyword evidence="3" id="KW-1185">Reference proteome</keyword>
<proteinExistence type="predicted"/>
<evidence type="ECO:0000313" key="3">
    <source>
        <dbReference type="Proteomes" id="UP000186922"/>
    </source>
</evidence>
<reference evidence="2 3" key="1">
    <citation type="journal article" date="2016" name="Nat. Commun.">
        <title>Extremotolerant tardigrade genome and improved radiotolerance of human cultured cells by tardigrade-unique protein.</title>
        <authorList>
            <person name="Hashimoto T."/>
            <person name="Horikawa D.D."/>
            <person name="Saito Y."/>
            <person name="Kuwahara H."/>
            <person name="Kozuka-Hata H."/>
            <person name="Shin-I T."/>
            <person name="Minakuchi Y."/>
            <person name="Ohishi K."/>
            <person name="Motoyama A."/>
            <person name="Aizu T."/>
            <person name="Enomoto A."/>
            <person name="Kondo K."/>
            <person name="Tanaka S."/>
            <person name="Hara Y."/>
            <person name="Koshikawa S."/>
            <person name="Sagara H."/>
            <person name="Miura T."/>
            <person name="Yokobori S."/>
            <person name="Miyagawa K."/>
            <person name="Suzuki Y."/>
            <person name="Kubo T."/>
            <person name="Oyama M."/>
            <person name="Kohara Y."/>
            <person name="Fujiyama A."/>
            <person name="Arakawa K."/>
            <person name="Katayama T."/>
            <person name="Toyoda A."/>
            <person name="Kunieda T."/>
        </authorList>
    </citation>
    <scope>NUCLEOTIDE SEQUENCE [LARGE SCALE GENOMIC DNA]</scope>
    <source>
        <strain evidence="2 3">YOKOZUNA-1</strain>
    </source>
</reference>
<feature type="signal peptide" evidence="1">
    <location>
        <begin position="1"/>
        <end position="15"/>
    </location>
</feature>
<dbReference type="AlphaFoldDB" id="A0A1D1VHD3"/>
<gene>
    <name evidence="2" type="primary">RvY_11834-1</name>
    <name evidence="2" type="synonym">RvY_11834.1</name>
    <name evidence="2" type="ORF">RvY_11834</name>
</gene>
<dbReference type="Proteomes" id="UP000186922">
    <property type="component" value="Unassembled WGS sequence"/>
</dbReference>
<accession>A0A1D1VHD3</accession>
<sequence length="242" mass="27657">MWHVALLLGMALAQGGNIDVEFITWGMPQHEGLHDVSVVGPATEFALQELHKDLQPAVDFKQTFIMNNSWTSCKDVDADMSARLSEYYYKRQAVPSATILVAGGCEERRKVNELAANWNILYFTSGYNDPVIHEKDITPTWISVEPFNRDSLVRRTVDVLHFFKWSTIFIITTEHTAAFCLDVRDEVVRLMSKTLDKFQYSQATIDLDSPHSRISWCQQVRVSSRGTELWPPFVEQMPGDDL</sequence>
<protein>
    <recommendedName>
        <fullName evidence="4">Receptor ligand binding region domain-containing protein</fullName>
    </recommendedName>
</protein>